<feature type="chain" id="PRO_5043900479" evidence="2">
    <location>
        <begin position="24"/>
        <end position="651"/>
    </location>
</feature>
<dbReference type="PANTHER" id="PTHR12959:SF11">
    <property type="entry name" value="GPI TRANSAMIDASE COMPONENT PIG-T"/>
    <property type="match status" value="1"/>
</dbReference>
<organism evidence="3 4">
    <name type="scientific">Cryptosporidium xiaoi</name>
    <dbReference type="NCBI Taxonomy" id="659607"/>
    <lineage>
        <taxon>Eukaryota</taxon>
        <taxon>Sar</taxon>
        <taxon>Alveolata</taxon>
        <taxon>Apicomplexa</taxon>
        <taxon>Conoidasida</taxon>
        <taxon>Coccidia</taxon>
        <taxon>Eucoccidiorida</taxon>
        <taxon>Eimeriorina</taxon>
        <taxon>Cryptosporidiidae</taxon>
        <taxon>Cryptosporidium</taxon>
    </lineage>
</organism>
<evidence type="ECO:0000256" key="2">
    <source>
        <dbReference type="SAM" id="SignalP"/>
    </source>
</evidence>
<keyword evidence="4" id="KW-1185">Reference proteome</keyword>
<name>A0AAV9XV75_9CRYT</name>
<evidence type="ECO:0000313" key="4">
    <source>
        <dbReference type="Proteomes" id="UP001311799"/>
    </source>
</evidence>
<dbReference type="EMBL" id="JAWDEY010000035">
    <property type="protein sequence ID" value="KAK6588174.1"/>
    <property type="molecule type" value="Genomic_DNA"/>
</dbReference>
<keyword evidence="1" id="KW-0472">Membrane</keyword>
<gene>
    <name evidence="3" type="ORF">RS030_71141</name>
</gene>
<keyword evidence="2" id="KW-0732">Signal</keyword>
<evidence type="ECO:0000256" key="1">
    <source>
        <dbReference type="SAM" id="Phobius"/>
    </source>
</evidence>
<dbReference type="InterPro" id="IPR007245">
    <property type="entry name" value="PIG-T"/>
</dbReference>
<feature type="signal peptide" evidence="2">
    <location>
        <begin position="1"/>
        <end position="23"/>
    </location>
</feature>
<feature type="transmembrane region" description="Helical" evidence="1">
    <location>
        <begin position="620"/>
        <end position="638"/>
    </location>
</feature>
<dbReference type="Pfam" id="PF04113">
    <property type="entry name" value="Gpi16"/>
    <property type="match status" value="2"/>
</dbReference>
<dbReference type="GO" id="GO:0042765">
    <property type="term" value="C:GPI-anchor transamidase complex"/>
    <property type="evidence" value="ECO:0007669"/>
    <property type="project" value="InterPro"/>
</dbReference>
<reference evidence="3 4" key="1">
    <citation type="submission" date="2023-10" db="EMBL/GenBank/DDBJ databases">
        <title>Comparative genomics analysis reveals potential genetic determinants of host preference in Cryptosporidium xiaoi.</title>
        <authorList>
            <person name="Xiao L."/>
            <person name="Li J."/>
        </authorList>
    </citation>
    <scope>NUCLEOTIDE SEQUENCE [LARGE SCALE GENOMIC DNA]</scope>
    <source>
        <strain evidence="3 4">52996</strain>
    </source>
</reference>
<dbReference type="Proteomes" id="UP001311799">
    <property type="component" value="Unassembled WGS sequence"/>
</dbReference>
<keyword evidence="1 3" id="KW-0812">Transmembrane</keyword>
<sequence>MFLIFIKVISVFILLLDKNLCSGLLNERDINIENSNINDKYVIHRLPHKNRYLFRYNIDMEVGIDQNEKIHEHKGVNFIPNEFLELSKLDFLEDLLVISVQGVWRGENWGEPPINIYPTGLTFNFGYKDSSKHPVIAKGIWNYILNCISNFLCSSLDVFKNELYIEKNCVNVNVNYNTKKVICTNHDDTLCMDTLVCWKRMLPCFSFGLSKYIDQSGVLGKLPLDSFINSSYKSIGFRMKRINDSKNKSSSLTYGESKTVFTLFLETVLKGEDRIPILSIPNINKDEFNLWCFHKLECSSEIKKPCPAIGESKLYFFVESHINSKNEILNVDSKNTLCRNVYLNKYPLKEGEFIEMNGNNGNNYLSYIEIDINKIFIDNNTNSFNLDFFQKYCNISIFKDISSLIYPAYVNSIKNFKLNGDVNNIRFLNARKHEYIREFDMRRSYTNAINELGEINSIWTQGSLVIYMNNNINNQTSNKNITLCHWEKIPKFINLWFHKTKILYSNKKEITDIYEDIKNEDVVVLYSNKAMKYIGLDINNSGKNTVINFCTELPPKMNLVVIFYFHKLFLPLSYYGAKSQRGQITPPSITFWNVSNDDSQTHTIFHKIHIIPTILADHTMAFNVIATTSAFIIFGFITTTKFIQLNEKNVT</sequence>
<comment type="caution">
    <text evidence="3">The sequence shown here is derived from an EMBL/GenBank/DDBJ whole genome shotgun (WGS) entry which is preliminary data.</text>
</comment>
<protein>
    <submittedName>
        <fullName evidence="3">Gpi16p PIG-T family with signal peptide and transmembrane domain</fullName>
    </submittedName>
</protein>
<dbReference type="AlphaFoldDB" id="A0AAV9XV75"/>
<dbReference type="GO" id="GO:0016255">
    <property type="term" value="P:attachment of GPI anchor to protein"/>
    <property type="evidence" value="ECO:0007669"/>
    <property type="project" value="InterPro"/>
</dbReference>
<keyword evidence="1" id="KW-1133">Transmembrane helix</keyword>
<dbReference type="PANTHER" id="PTHR12959">
    <property type="entry name" value="GPI TRANSAMIDASE COMPONENT PIG-T-RELATED"/>
    <property type="match status" value="1"/>
</dbReference>
<evidence type="ECO:0000313" key="3">
    <source>
        <dbReference type="EMBL" id="KAK6588174.1"/>
    </source>
</evidence>
<proteinExistence type="predicted"/>
<accession>A0AAV9XV75</accession>